<evidence type="ECO:0000313" key="3">
    <source>
        <dbReference type="WBParaSite" id="nRc.2.0.1.t41546-RA"/>
    </source>
</evidence>
<feature type="compositionally biased region" description="Polar residues" evidence="1">
    <location>
        <begin position="172"/>
        <end position="181"/>
    </location>
</feature>
<sequence length="263" mass="27875">MESDDYVPQFSQLLDSSGGQAIDVGNLVVDYAGGGQSQNASATGSSHAIDVDSSLVDPFIPPTPIPPYAVAGPDASLMNRMNVSYGGGAGQVFNQQHAQSSIYDQYSSPLANQQNATAYYAAASSAAQNQFTPREAAPAAVRGKKKQTKSQQQGGGPRATTPRVRNPVAVRQPQQQSTSRYADNFQINRPVYAAPQPPVGVYGAQVPMRPYNTSMAYDYGSQQQGNVGNSAQIYAGCAPSECLRGFARALWALGFVSKPKSER</sequence>
<organism evidence="2 3">
    <name type="scientific">Romanomermis culicivorax</name>
    <name type="common">Nematode worm</name>
    <dbReference type="NCBI Taxonomy" id="13658"/>
    <lineage>
        <taxon>Eukaryota</taxon>
        <taxon>Metazoa</taxon>
        <taxon>Ecdysozoa</taxon>
        <taxon>Nematoda</taxon>
        <taxon>Enoplea</taxon>
        <taxon>Dorylaimia</taxon>
        <taxon>Mermithida</taxon>
        <taxon>Mermithoidea</taxon>
        <taxon>Mermithidae</taxon>
        <taxon>Romanomermis</taxon>
    </lineage>
</organism>
<protein>
    <submittedName>
        <fullName evidence="3">Uncharacterized protein</fullName>
    </submittedName>
</protein>
<evidence type="ECO:0000313" key="2">
    <source>
        <dbReference type="Proteomes" id="UP000887565"/>
    </source>
</evidence>
<dbReference type="AlphaFoldDB" id="A0A915KST9"/>
<dbReference type="Proteomes" id="UP000887565">
    <property type="component" value="Unplaced"/>
</dbReference>
<reference evidence="3" key="1">
    <citation type="submission" date="2022-11" db="UniProtKB">
        <authorList>
            <consortium name="WormBaseParasite"/>
        </authorList>
    </citation>
    <scope>IDENTIFICATION</scope>
</reference>
<feature type="region of interest" description="Disordered" evidence="1">
    <location>
        <begin position="131"/>
        <end position="181"/>
    </location>
</feature>
<accession>A0A915KST9</accession>
<dbReference type="WBParaSite" id="nRc.2.0.1.t41546-RA">
    <property type="protein sequence ID" value="nRc.2.0.1.t41546-RA"/>
    <property type="gene ID" value="nRc.2.0.1.g41546"/>
</dbReference>
<evidence type="ECO:0000256" key="1">
    <source>
        <dbReference type="SAM" id="MobiDB-lite"/>
    </source>
</evidence>
<name>A0A915KST9_ROMCU</name>
<proteinExistence type="predicted"/>
<keyword evidence="2" id="KW-1185">Reference proteome</keyword>